<evidence type="ECO:0000313" key="3">
    <source>
        <dbReference type="Proteomes" id="UP000217790"/>
    </source>
</evidence>
<dbReference type="PANTHER" id="PTHR35393:SF1">
    <property type="entry name" value="SNOAL-LIKE DOMAIN-CONTAINING PROTEIN"/>
    <property type="match status" value="1"/>
</dbReference>
<dbReference type="OrthoDB" id="2344312at2759"/>
<protein>
    <recommendedName>
        <fullName evidence="1">SigF-like NTF2-like domain-containing protein</fullName>
    </recommendedName>
</protein>
<dbReference type="Pfam" id="PF24840">
    <property type="entry name" value="NTF2_SigF"/>
    <property type="match status" value="1"/>
</dbReference>
<dbReference type="EMBL" id="KZ293646">
    <property type="protein sequence ID" value="PBL00218.1"/>
    <property type="molecule type" value="Genomic_DNA"/>
</dbReference>
<dbReference type="AlphaFoldDB" id="A0A2H3EGI8"/>
<dbReference type="Proteomes" id="UP000217790">
    <property type="component" value="Unassembled WGS sequence"/>
</dbReference>
<proteinExistence type="predicted"/>
<accession>A0A2H3EGI8</accession>
<name>A0A2H3EGI8_ARMGA</name>
<gene>
    <name evidence="2" type="ORF">ARMGADRAFT_368641</name>
</gene>
<evidence type="ECO:0000313" key="2">
    <source>
        <dbReference type="EMBL" id="PBL00218.1"/>
    </source>
</evidence>
<dbReference type="InParanoid" id="A0A2H3EGI8"/>
<sequence length="226" mass="25863">MQRPAHEISAVVSLITTAVTPEIQQAGIQRYFTPDAGFRHPLCAVSPGPGSRERVLGIYQWYRVMSPKLEPEVKSVVYDKEQGILILEVVQSFHFRLSPFKPAPSRLVVRLTLKEVDRLYYIAFEEDFYHPDVKKILPFAEMTDVSYRNPIRTSCCSLFRLWLPWCDWHWALQVLCRACVPPLPMCLAYQACTRSAQADPQLTIQRRIGKVILVCTTPGRTGRAID</sequence>
<dbReference type="InterPro" id="IPR057514">
    <property type="entry name" value="NTF2_SigF"/>
</dbReference>
<dbReference type="PANTHER" id="PTHR35393">
    <property type="entry name" value="CHROMOSOME 1, WHOLE GENOME SHOTGUN SEQUENCE"/>
    <property type="match status" value="1"/>
</dbReference>
<feature type="domain" description="SigF-like NTF2-like" evidence="1">
    <location>
        <begin position="1"/>
        <end position="139"/>
    </location>
</feature>
<keyword evidence="3" id="KW-1185">Reference proteome</keyword>
<evidence type="ECO:0000259" key="1">
    <source>
        <dbReference type="Pfam" id="PF24840"/>
    </source>
</evidence>
<reference evidence="3" key="1">
    <citation type="journal article" date="2017" name="Nat. Ecol. Evol.">
        <title>Genome expansion and lineage-specific genetic innovations in the forest pathogenic fungi Armillaria.</title>
        <authorList>
            <person name="Sipos G."/>
            <person name="Prasanna A.N."/>
            <person name="Walter M.C."/>
            <person name="O'Connor E."/>
            <person name="Balint B."/>
            <person name="Krizsan K."/>
            <person name="Kiss B."/>
            <person name="Hess J."/>
            <person name="Varga T."/>
            <person name="Slot J."/>
            <person name="Riley R."/>
            <person name="Boka B."/>
            <person name="Rigling D."/>
            <person name="Barry K."/>
            <person name="Lee J."/>
            <person name="Mihaltcheva S."/>
            <person name="LaButti K."/>
            <person name="Lipzen A."/>
            <person name="Waldron R."/>
            <person name="Moloney N.M."/>
            <person name="Sperisen C."/>
            <person name="Kredics L."/>
            <person name="Vagvoelgyi C."/>
            <person name="Patrignani A."/>
            <person name="Fitzpatrick D."/>
            <person name="Nagy I."/>
            <person name="Doyle S."/>
            <person name="Anderson J.B."/>
            <person name="Grigoriev I.V."/>
            <person name="Gueldener U."/>
            <person name="Muensterkoetter M."/>
            <person name="Nagy L.G."/>
        </authorList>
    </citation>
    <scope>NUCLEOTIDE SEQUENCE [LARGE SCALE GENOMIC DNA]</scope>
    <source>
        <strain evidence="3">Ar21-2</strain>
    </source>
</reference>
<organism evidence="2 3">
    <name type="scientific">Armillaria gallica</name>
    <name type="common">Bulbous honey fungus</name>
    <name type="synonym">Armillaria bulbosa</name>
    <dbReference type="NCBI Taxonomy" id="47427"/>
    <lineage>
        <taxon>Eukaryota</taxon>
        <taxon>Fungi</taxon>
        <taxon>Dikarya</taxon>
        <taxon>Basidiomycota</taxon>
        <taxon>Agaricomycotina</taxon>
        <taxon>Agaricomycetes</taxon>
        <taxon>Agaricomycetidae</taxon>
        <taxon>Agaricales</taxon>
        <taxon>Marasmiineae</taxon>
        <taxon>Physalacriaceae</taxon>
        <taxon>Armillaria</taxon>
    </lineage>
</organism>
<dbReference type="STRING" id="47427.A0A2H3EGI8"/>